<dbReference type="InterPro" id="IPR004498">
    <property type="entry name" value="Ribosomal_PrmA_MeTrfase"/>
</dbReference>
<evidence type="ECO:0000256" key="1">
    <source>
        <dbReference type="ARBA" id="ARBA00009741"/>
    </source>
</evidence>
<evidence type="ECO:0000313" key="7">
    <source>
        <dbReference type="EMBL" id="ATJ83210.1"/>
    </source>
</evidence>
<keyword evidence="2 6" id="KW-0963">Cytoplasm</keyword>
<keyword evidence="8" id="KW-1185">Reference proteome</keyword>
<dbReference type="InterPro" id="IPR029063">
    <property type="entry name" value="SAM-dependent_MTases_sf"/>
</dbReference>
<keyword evidence="7" id="KW-0689">Ribosomal protein</keyword>
<reference evidence="7 8" key="1">
    <citation type="journal article" date="2017" name="Sci. Rep.">
        <title>Revealing the Saline Adaptation Strategies of the Halophilic Bacterium Halomonas beimenensis through High-throughput Omics and Transposon Mutagenesis Approaches.</title>
        <authorList>
            <person name="Chen Y.H."/>
            <person name="Lin S.S."/>
            <person name="Shyu Y.T."/>
        </authorList>
    </citation>
    <scope>NUCLEOTIDE SEQUENCE [LARGE SCALE GENOMIC DNA]</scope>
    <source>
        <strain evidence="7 8">NTU-111</strain>
    </source>
</reference>
<feature type="binding site" evidence="6">
    <location>
        <position position="174"/>
    </location>
    <ligand>
        <name>S-adenosyl-L-methionine</name>
        <dbReference type="ChEBI" id="CHEBI:59789"/>
    </ligand>
</feature>
<dbReference type="Pfam" id="PF06325">
    <property type="entry name" value="PrmA"/>
    <property type="match status" value="1"/>
</dbReference>
<proteinExistence type="inferred from homology"/>
<dbReference type="GO" id="GO:0005840">
    <property type="term" value="C:ribosome"/>
    <property type="evidence" value="ECO:0007669"/>
    <property type="project" value="UniProtKB-KW"/>
</dbReference>
<keyword evidence="4 6" id="KW-0808">Transferase</keyword>
<accession>A0A291P8J6</accession>
<dbReference type="EMBL" id="CP021435">
    <property type="protein sequence ID" value="ATJ83210.1"/>
    <property type="molecule type" value="Genomic_DNA"/>
</dbReference>
<name>A0A291P8J6_9GAMM</name>
<keyword evidence="7" id="KW-0687">Ribonucleoprotein</keyword>
<keyword evidence="3 6" id="KW-0489">Methyltransferase</keyword>
<comment type="similarity">
    <text evidence="1 6">Belongs to the methyltransferase superfamily. PrmA family.</text>
</comment>
<gene>
    <name evidence="6 7" type="primary">prmA</name>
    <name evidence="7" type="ORF">BEI_2223</name>
</gene>
<dbReference type="PANTHER" id="PTHR43648">
    <property type="entry name" value="ELECTRON TRANSFER FLAVOPROTEIN BETA SUBUNIT LYSINE METHYLTRANSFERASE"/>
    <property type="match status" value="1"/>
</dbReference>
<sequence length="314" mass="34013">MPWLQLKARIAPEQAELLEELLLAEGATAITLQDAHDEPVFEPERGTTPLWDQTVLTGLYDDLEGLSAMLERLAAAWAEAVPGEPCPTIEHELLDDRDWERAWMDDFAPLRMGERLWIVPSWHEAPDPGAVNLHLDPGLAFGTGTHPTTALCLEWLDGQASAGALEDIEVLDVGCGSGILAIAALKLGARHATGTDIDPQALTASRDNAERNAVPEADFRLCYPERLEAGARFPLVVANILAGPLVELADEIAGRVAPGGRLALSGILERQAEAVLDAYRDRGLVMDEPEVREGWVRLTGYRPAGRHSAGRHSA</sequence>
<dbReference type="InterPro" id="IPR050078">
    <property type="entry name" value="Ribosomal_L11_MeTrfase_PrmA"/>
</dbReference>
<dbReference type="AlphaFoldDB" id="A0A291P8J6"/>
<evidence type="ECO:0000256" key="4">
    <source>
        <dbReference type="ARBA" id="ARBA00022679"/>
    </source>
</evidence>
<dbReference type="HAMAP" id="MF_00735">
    <property type="entry name" value="Methyltr_PrmA"/>
    <property type="match status" value="1"/>
</dbReference>
<evidence type="ECO:0000256" key="5">
    <source>
        <dbReference type="ARBA" id="ARBA00022691"/>
    </source>
</evidence>
<protein>
    <recommendedName>
        <fullName evidence="6">Ribosomal protein L11 methyltransferase</fullName>
        <shortName evidence="6">L11 Mtase</shortName>
        <ecNumber evidence="6">2.1.1.-</ecNumber>
    </recommendedName>
</protein>
<dbReference type="GO" id="GO:0005829">
    <property type="term" value="C:cytosol"/>
    <property type="evidence" value="ECO:0007669"/>
    <property type="project" value="TreeGrafter"/>
</dbReference>
<feature type="binding site" evidence="6">
    <location>
        <position position="196"/>
    </location>
    <ligand>
        <name>S-adenosyl-L-methionine</name>
        <dbReference type="ChEBI" id="CHEBI:59789"/>
    </ligand>
</feature>
<feature type="binding site" evidence="6">
    <location>
        <position position="149"/>
    </location>
    <ligand>
        <name>S-adenosyl-L-methionine</name>
        <dbReference type="ChEBI" id="CHEBI:59789"/>
    </ligand>
</feature>
<dbReference type="Gene3D" id="3.40.50.150">
    <property type="entry name" value="Vaccinia Virus protein VP39"/>
    <property type="match status" value="1"/>
</dbReference>
<dbReference type="NCBIfam" id="TIGR00406">
    <property type="entry name" value="prmA"/>
    <property type="match status" value="1"/>
</dbReference>
<dbReference type="CDD" id="cd02440">
    <property type="entry name" value="AdoMet_MTases"/>
    <property type="match status" value="1"/>
</dbReference>
<evidence type="ECO:0000256" key="2">
    <source>
        <dbReference type="ARBA" id="ARBA00022490"/>
    </source>
</evidence>
<dbReference type="SUPFAM" id="SSF53335">
    <property type="entry name" value="S-adenosyl-L-methionine-dependent methyltransferases"/>
    <property type="match status" value="1"/>
</dbReference>
<organism evidence="7 8">
    <name type="scientific">Halomonas beimenensis</name>
    <dbReference type="NCBI Taxonomy" id="475662"/>
    <lineage>
        <taxon>Bacteria</taxon>
        <taxon>Pseudomonadati</taxon>
        <taxon>Pseudomonadota</taxon>
        <taxon>Gammaproteobacteria</taxon>
        <taxon>Oceanospirillales</taxon>
        <taxon>Halomonadaceae</taxon>
        <taxon>Halomonas</taxon>
    </lineage>
</organism>
<dbReference type="PIRSF" id="PIRSF000401">
    <property type="entry name" value="RPL11_MTase"/>
    <property type="match status" value="1"/>
</dbReference>
<dbReference type="GO" id="GO:0016279">
    <property type="term" value="F:protein-lysine N-methyltransferase activity"/>
    <property type="evidence" value="ECO:0007669"/>
    <property type="project" value="TreeGrafter"/>
</dbReference>
<dbReference type="Proteomes" id="UP000219993">
    <property type="component" value="Chromosome"/>
</dbReference>
<dbReference type="OrthoDB" id="9785995at2"/>
<dbReference type="EC" id="2.1.1.-" evidence="6"/>
<evidence type="ECO:0000313" key="8">
    <source>
        <dbReference type="Proteomes" id="UP000219993"/>
    </source>
</evidence>
<evidence type="ECO:0000256" key="6">
    <source>
        <dbReference type="HAMAP-Rule" id="MF_00735"/>
    </source>
</evidence>
<dbReference type="RefSeq" id="WP_097789578.1">
    <property type="nucleotide sequence ID" value="NZ_CP021435.1"/>
</dbReference>
<dbReference type="KEGG" id="hbe:BEI_2223"/>
<keyword evidence="5 6" id="KW-0949">S-adenosyl-L-methionine</keyword>
<feature type="binding site" evidence="6">
    <location>
        <position position="239"/>
    </location>
    <ligand>
        <name>S-adenosyl-L-methionine</name>
        <dbReference type="ChEBI" id="CHEBI:59789"/>
    </ligand>
</feature>
<dbReference type="PANTHER" id="PTHR43648:SF1">
    <property type="entry name" value="ELECTRON TRANSFER FLAVOPROTEIN BETA SUBUNIT LYSINE METHYLTRANSFERASE"/>
    <property type="match status" value="1"/>
</dbReference>
<dbReference type="GO" id="GO:0032259">
    <property type="term" value="P:methylation"/>
    <property type="evidence" value="ECO:0007669"/>
    <property type="project" value="UniProtKB-KW"/>
</dbReference>
<comment type="catalytic activity">
    <reaction evidence="6">
        <text>L-lysyl-[protein] + 3 S-adenosyl-L-methionine = N(6),N(6),N(6)-trimethyl-L-lysyl-[protein] + 3 S-adenosyl-L-homocysteine + 3 H(+)</text>
        <dbReference type="Rhea" id="RHEA:54192"/>
        <dbReference type="Rhea" id="RHEA-COMP:9752"/>
        <dbReference type="Rhea" id="RHEA-COMP:13826"/>
        <dbReference type="ChEBI" id="CHEBI:15378"/>
        <dbReference type="ChEBI" id="CHEBI:29969"/>
        <dbReference type="ChEBI" id="CHEBI:57856"/>
        <dbReference type="ChEBI" id="CHEBI:59789"/>
        <dbReference type="ChEBI" id="CHEBI:61961"/>
    </reaction>
</comment>
<comment type="subcellular location">
    <subcellularLocation>
        <location evidence="6">Cytoplasm</location>
    </subcellularLocation>
</comment>
<comment type="function">
    <text evidence="6">Methylates ribosomal protein L11.</text>
</comment>
<evidence type="ECO:0000256" key="3">
    <source>
        <dbReference type="ARBA" id="ARBA00022603"/>
    </source>
</evidence>